<feature type="domain" description="Ribosome maturation factor RimP N-terminal" evidence="4">
    <location>
        <begin position="10"/>
        <end position="82"/>
    </location>
</feature>
<dbReference type="HOGENOM" id="CLU_070525_0_1_5"/>
<dbReference type="RefSeq" id="WP_038466467.1">
    <property type="nucleotide sequence ID" value="NZ_CP008941.1"/>
</dbReference>
<dbReference type="Gene3D" id="2.30.30.180">
    <property type="entry name" value="Ribosome maturation factor RimP, C-terminal domain"/>
    <property type="match status" value="1"/>
</dbReference>
<dbReference type="AlphaFoldDB" id="A0A077AVM7"/>
<sequence length="157" mass="17859">MDVLKKVEEILEPSLTHMGYEIVRIQMSGLKRKTLQIMIDRLDGTGIKLEDCEQVSRYTSVLLDQHDPISSAYMLEVSSPGIARPLVKLRDFQRFIGHEVMIKTHMLIGNRKTFPGKLESANESEVVLTIKNSANEFEKVSIPFSDMKSAKLHIPFN</sequence>
<dbReference type="PANTHER" id="PTHR33867:SF1">
    <property type="entry name" value="RIBOSOME MATURATION FACTOR RIMP"/>
    <property type="match status" value="1"/>
</dbReference>
<dbReference type="InterPro" id="IPR035956">
    <property type="entry name" value="RimP_N_sf"/>
</dbReference>
<dbReference type="InterPro" id="IPR028989">
    <property type="entry name" value="RimP_N"/>
</dbReference>
<dbReference type="GO" id="GO:0005829">
    <property type="term" value="C:cytosol"/>
    <property type="evidence" value="ECO:0007669"/>
    <property type="project" value="TreeGrafter"/>
</dbReference>
<evidence type="ECO:0000256" key="1">
    <source>
        <dbReference type="ARBA" id="ARBA00022490"/>
    </source>
</evidence>
<dbReference type="CDD" id="cd01734">
    <property type="entry name" value="YlxS_C"/>
    <property type="match status" value="1"/>
</dbReference>
<comment type="similarity">
    <text evidence="3">Belongs to the RimP family.</text>
</comment>
<dbReference type="FunFam" id="3.30.300.70:FF:000001">
    <property type="entry name" value="Ribosome maturation factor RimP"/>
    <property type="match status" value="1"/>
</dbReference>
<evidence type="ECO:0000259" key="4">
    <source>
        <dbReference type="Pfam" id="PF02576"/>
    </source>
</evidence>
<dbReference type="InterPro" id="IPR036847">
    <property type="entry name" value="RimP_C_sf"/>
</dbReference>
<organism evidence="6 7">
    <name type="scientific">Candidatus Odyssella acanthamoebae</name>
    <dbReference type="NCBI Taxonomy" id="91604"/>
    <lineage>
        <taxon>Bacteria</taxon>
        <taxon>Pseudomonadati</taxon>
        <taxon>Pseudomonadota</taxon>
        <taxon>Alphaproteobacteria</taxon>
        <taxon>Holosporales</taxon>
        <taxon>Candidatus Paracaedibacteraceae</taxon>
        <taxon>Candidatus Odyssella</taxon>
    </lineage>
</organism>
<dbReference type="Proteomes" id="UP000028926">
    <property type="component" value="Chromosome"/>
</dbReference>
<feature type="domain" description="Ribosome maturation factor RimP C-terminal" evidence="5">
    <location>
        <begin position="86"/>
        <end position="156"/>
    </location>
</feature>
<dbReference type="SUPFAM" id="SSF75420">
    <property type="entry name" value="YhbC-like, N-terminal domain"/>
    <property type="match status" value="1"/>
</dbReference>
<dbReference type="eggNOG" id="COG0779">
    <property type="taxonomic scope" value="Bacteria"/>
</dbReference>
<evidence type="ECO:0000256" key="2">
    <source>
        <dbReference type="ARBA" id="ARBA00022517"/>
    </source>
</evidence>
<reference evidence="6 7" key="1">
    <citation type="submission" date="2014-07" db="EMBL/GenBank/DDBJ databases">
        <title>Comparative genomic insights into amoeba endosymbionts belonging to the families of Holosporaceae and Candidatus Midichloriaceae within Rickettsiales.</title>
        <authorList>
            <person name="Wang Z."/>
            <person name="Wu M."/>
        </authorList>
    </citation>
    <scope>NUCLEOTIDE SEQUENCE [LARGE SCALE GENOMIC DNA]</scope>
    <source>
        <strain evidence="6">PRA3</strain>
    </source>
</reference>
<dbReference type="InterPro" id="IPR003728">
    <property type="entry name" value="Ribosome_maturation_RimP"/>
</dbReference>
<protein>
    <recommendedName>
        <fullName evidence="3">Ribosome maturation factor RimP</fullName>
    </recommendedName>
</protein>
<dbReference type="EMBL" id="CP008941">
    <property type="protein sequence ID" value="AIK97207.1"/>
    <property type="molecule type" value="Genomic_DNA"/>
</dbReference>
<keyword evidence="7" id="KW-1185">Reference proteome</keyword>
<dbReference type="Pfam" id="PF17384">
    <property type="entry name" value="DUF150_C"/>
    <property type="match status" value="1"/>
</dbReference>
<dbReference type="OrthoDB" id="9805006at2"/>
<dbReference type="Gene3D" id="3.30.300.70">
    <property type="entry name" value="RimP-like superfamily, N-terminal"/>
    <property type="match status" value="1"/>
</dbReference>
<dbReference type="PANTHER" id="PTHR33867">
    <property type="entry name" value="RIBOSOME MATURATION FACTOR RIMP"/>
    <property type="match status" value="1"/>
</dbReference>
<accession>A0A077AVM7</accession>
<comment type="subcellular location">
    <subcellularLocation>
        <location evidence="3">Cytoplasm</location>
    </subcellularLocation>
</comment>
<dbReference type="STRING" id="91604.ID47_11405"/>
<keyword evidence="1 3" id="KW-0963">Cytoplasm</keyword>
<evidence type="ECO:0000256" key="3">
    <source>
        <dbReference type="HAMAP-Rule" id="MF_01077"/>
    </source>
</evidence>
<name>A0A077AVM7_9PROT</name>
<comment type="function">
    <text evidence="3">Required for maturation of 30S ribosomal subunits.</text>
</comment>
<evidence type="ECO:0000313" key="7">
    <source>
        <dbReference type="Proteomes" id="UP000028926"/>
    </source>
</evidence>
<evidence type="ECO:0000259" key="5">
    <source>
        <dbReference type="Pfam" id="PF17384"/>
    </source>
</evidence>
<dbReference type="Pfam" id="PF02576">
    <property type="entry name" value="RimP_N"/>
    <property type="match status" value="1"/>
</dbReference>
<gene>
    <name evidence="3" type="primary">rimP</name>
    <name evidence="6" type="ORF">ID47_11405</name>
</gene>
<proteinExistence type="inferred from homology"/>
<keyword evidence="2 3" id="KW-0690">Ribosome biogenesis</keyword>
<dbReference type="KEGG" id="paca:ID47_11405"/>
<dbReference type="SUPFAM" id="SSF74942">
    <property type="entry name" value="YhbC-like, C-terminal domain"/>
    <property type="match status" value="1"/>
</dbReference>
<dbReference type="HAMAP" id="MF_01077">
    <property type="entry name" value="RimP"/>
    <property type="match status" value="1"/>
</dbReference>
<dbReference type="GO" id="GO:0006412">
    <property type="term" value="P:translation"/>
    <property type="evidence" value="ECO:0007669"/>
    <property type="project" value="TreeGrafter"/>
</dbReference>
<dbReference type="InterPro" id="IPR028998">
    <property type="entry name" value="RimP_C"/>
</dbReference>
<dbReference type="GO" id="GO:0000028">
    <property type="term" value="P:ribosomal small subunit assembly"/>
    <property type="evidence" value="ECO:0007669"/>
    <property type="project" value="TreeGrafter"/>
</dbReference>
<evidence type="ECO:0000313" key="6">
    <source>
        <dbReference type="EMBL" id="AIK97207.1"/>
    </source>
</evidence>